<dbReference type="AlphaFoldDB" id="A0A934JKQ2"/>
<dbReference type="InterPro" id="IPR021334">
    <property type="entry name" value="DUF2947"/>
</dbReference>
<protein>
    <submittedName>
        <fullName evidence="1">DUF2947 domain-containing protein</fullName>
    </submittedName>
</protein>
<name>A0A934JKQ2_9GAMM</name>
<comment type="caution">
    <text evidence="1">The sequence shown here is derived from an EMBL/GenBank/DDBJ whole genome shotgun (WGS) entry which is preliminary data.</text>
</comment>
<dbReference type="Pfam" id="PF11163">
    <property type="entry name" value="DUF2947"/>
    <property type="match status" value="1"/>
</dbReference>
<proteinExistence type="predicted"/>
<evidence type="ECO:0000313" key="1">
    <source>
        <dbReference type="EMBL" id="MBJ7537601.1"/>
    </source>
</evidence>
<dbReference type="EMBL" id="JAEMNX010000006">
    <property type="protein sequence ID" value="MBJ7537601.1"/>
    <property type="molecule type" value="Genomic_DNA"/>
</dbReference>
<dbReference type="RefSeq" id="WP_199467742.1">
    <property type="nucleotide sequence ID" value="NZ_JAEMNX010000006.1"/>
</dbReference>
<reference evidence="1" key="1">
    <citation type="submission" date="2020-12" db="EMBL/GenBank/DDBJ databases">
        <title>Marinomonas arctica sp. nov., a psychrotolerant bacterium isolated from the Arctic.</title>
        <authorList>
            <person name="Zhang Y."/>
        </authorList>
    </citation>
    <scope>NUCLEOTIDE SEQUENCE</scope>
    <source>
        <strain evidence="1">C1424</strain>
    </source>
</reference>
<keyword evidence="2" id="KW-1185">Reference proteome</keyword>
<gene>
    <name evidence="1" type="ORF">I8J31_07960</name>
</gene>
<sequence length="158" mass="18560">MYQSLESFSKSWVFKRNDPKVEPEDLQKIRLLSEQRAEQIWRDYISSEHLHPDHFSDYDWLKKPDLLISKVSWEKAWDGEDMSLPGELAEHFSAWGEDTTVFFCCHNELVFELPWGVFKRSWKAFLFLDNGPILVGKKKKQAAQFHSNGLANLLLRTG</sequence>
<organism evidence="1 2">
    <name type="scientific">Marinomonas transparens</name>
    <dbReference type="NCBI Taxonomy" id="2795388"/>
    <lineage>
        <taxon>Bacteria</taxon>
        <taxon>Pseudomonadati</taxon>
        <taxon>Pseudomonadota</taxon>
        <taxon>Gammaproteobacteria</taxon>
        <taxon>Oceanospirillales</taxon>
        <taxon>Oceanospirillaceae</taxon>
        <taxon>Marinomonas</taxon>
    </lineage>
</organism>
<evidence type="ECO:0000313" key="2">
    <source>
        <dbReference type="Proteomes" id="UP000628710"/>
    </source>
</evidence>
<dbReference type="Proteomes" id="UP000628710">
    <property type="component" value="Unassembled WGS sequence"/>
</dbReference>
<accession>A0A934JKQ2</accession>